<dbReference type="AlphaFoldDB" id="A0AAW8H5Q5"/>
<reference evidence="1 2" key="1">
    <citation type="submission" date="2023-08" db="EMBL/GenBank/DDBJ databases">
        <authorList>
            <person name="Dale J."/>
        </authorList>
    </citation>
    <scope>NUCLEOTIDE SEQUENCE [LARGE SCALE GENOMIC DNA]</scope>
    <source>
        <strain evidence="1 2">2023EL-00788</strain>
    </source>
</reference>
<evidence type="ECO:0000313" key="2">
    <source>
        <dbReference type="Proteomes" id="UP001225042"/>
    </source>
</evidence>
<sequence length="107" mass="12486">MIKTTEFRHHKLIVTQLFNSTVFTFDNGRQYFLNKAGLHLHDYANHITIIGRPNPDEVDLRSMFYLPSGMTFEMWLSECKIMANVCAVLNIVDFPAKHTMIRLQRLA</sequence>
<comment type="caution">
    <text evidence="1">The sequence shown here is derived from an EMBL/GenBank/DDBJ whole genome shotgun (WGS) entry which is preliminary data.</text>
</comment>
<keyword evidence="2" id="KW-1185">Reference proteome</keyword>
<organism evidence="1 2">
    <name type="scientific">Enterobacter soli</name>
    <dbReference type="NCBI Taxonomy" id="885040"/>
    <lineage>
        <taxon>Bacteria</taxon>
        <taxon>Pseudomonadati</taxon>
        <taxon>Pseudomonadota</taxon>
        <taxon>Gammaproteobacteria</taxon>
        <taxon>Enterobacterales</taxon>
        <taxon>Enterobacteriaceae</taxon>
        <taxon>Enterobacter</taxon>
    </lineage>
</organism>
<protein>
    <submittedName>
        <fullName evidence="1">Uncharacterized protein</fullName>
    </submittedName>
</protein>
<dbReference type="EMBL" id="JAVDKS010000003">
    <property type="protein sequence ID" value="MDQ2255980.1"/>
    <property type="molecule type" value="Genomic_DNA"/>
</dbReference>
<evidence type="ECO:0000313" key="1">
    <source>
        <dbReference type="EMBL" id="MDQ2255980.1"/>
    </source>
</evidence>
<dbReference type="RefSeq" id="WP_274415582.1">
    <property type="nucleotide sequence ID" value="NZ_DAMBRZ010000010.1"/>
</dbReference>
<name>A0AAW8H5Q5_9ENTR</name>
<gene>
    <name evidence="1" type="ORF">RBJ67_07465</name>
</gene>
<accession>A0AAW8H5Q5</accession>
<dbReference type="Proteomes" id="UP001225042">
    <property type="component" value="Unassembled WGS sequence"/>
</dbReference>
<proteinExistence type="predicted"/>